<protein>
    <submittedName>
        <fullName evidence="5">DUF2341 domain-containing protein</fullName>
    </submittedName>
</protein>
<dbReference type="InterPro" id="IPR018765">
    <property type="entry name" value="DUF2341"/>
</dbReference>
<dbReference type="InterPro" id="IPR013320">
    <property type="entry name" value="ConA-like_dom_sf"/>
</dbReference>
<keyword evidence="6" id="KW-1185">Reference proteome</keyword>
<dbReference type="Pfam" id="PF13385">
    <property type="entry name" value="Laminin_G_3"/>
    <property type="match status" value="2"/>
</dbReference>
<name>A0ABT8L9Z7_9BACT</name>
<gene>
    <name evidence="5" type="ORF">QQ020_13585</name>
</gene>
<dbReference type="SUPFAM" id="SSF49899">
    <property type="entry name" value="Concanavalin A-like lectins/glucanases"/>
    <property type="match status" value="2"/>
</dbReference>
<keyword evidence="2" id="KW-1015">Disulfide bond</keyword>
<organism evidence="5 6">
    <name type="scientific">Agaribacillus aureus</name>
    <dbReference type="NCBI Taxonomy" id="3051825"/>
    <lineage>
        <taxon>Bacteria</taxon>
        <taxon>Pseudomonadati</taxon>
        <taxon>Bacteroidota</taxon>
        <taxon>Cytophagia</taxon>
        <taxon>Cytophagales</taxon>
        <taxon>Splendidivirgaceae</taxon>
        <taxon>Agaribacillus</taxon>
    </lineage>
</organism>
<dbReference type="Gene3D" id="2.60.120.200">
    <property type="match status" value="2"/>
</dbReference>
<feature type="chain" id="PRO_5047178056" evidence="3">
    <location>
        <begin position="26"/>
        <end position="1315"/>
    </location>
</feature>
<feature type="domain" description="LamG-like jellyroll fold" evidence="4">
    <location>
        <begin position="659"/>
        <end position="797"/>
    </location>
</feature>
<dbReference type="InterPro" id="IPR006558">
    <property type="entry name" value="LamG-like"/>
</dbReference>
<dbReference type="RefSeq" id="WP_346758433.1">
    <property type="nucleotide sequence ID" value="NZ_JAUJEB010000002.1"/>
</dbReference>
<comment type="caution">
    <text evidence="5">The sequence shown here is derived from an EMBL/GenBank/DDBJ whole genome shotgun (WGS) entry which is preliminary data.</text>
</comment>
<feature type="signal peptide" evidence="3">
    <location>
        <begin position="1"/>
        <end position="25"/>
    </location>
</feature>
<evidence type="ECO:0000256" key="2">
    <source>
        <dbReference type="ARBA" id="ARBA00023157"/>
    </source>
</evidence>
<evidence type="ECO:0000256" key="3">
    <source>
        <dbReference type="SAM" id="SignalP"/>
    </source>
</evidence>
<proteinExistence type="predicted"/>
<evidence type="ECO:0000256" key="1">
    <source>
        <dbReference type="ARBA" id="ARBA00022729"/>
    </source>
</evidence>
<evidence type="ECO:0000313" key="5">
    <source>
        <dbReference type="EMBL" id="MDN5213093.1"/>
    </source>
</evidence>
<sequence>MFRKPSNLLALALVGWLFFPGVLHAQDWVSGYEYRLPITIQGSQVPSAQTDFPVLIVMNGTDFTSNLEGNARSDGFDIIFTGNDGFTQLDHELQRYNETTNELIAWVKVDLTGSDQIIYAYYGKPAASTDQSTSNVWSNGFRAVWHLEEDPNGDPADGIIDDSGFGNHGTPNGGMLTANLIGGQIGNGLSLDGIDDFIDVINSSSLQITDNTITLSAWVNINPGLDNDEGIILKGANNDESFLLGTGGIGSDELMRFRVNNSAENSQAGVIPTTDTWHYIVGVYDGSNRIGYLDAGTAVFTDAMTDNIEHDPLDPIYLGRRANSRYYEGQMDELRISDTPRSSDWIQIEFNNQATPSGFISLGSRESCTAPVPDGGTATATNEFMFSGGLTTITLSGQTGGGINWQESTDNINFSSVTGGSGDGTTTYTTASLTQDTWYRALISNTGGCETVAVFSTTAAVSIKTPFIDVYSFRKLITIPASSISGAGVLSDFPVLISLVDTDLILANGKVQNSNGWDIFFTSGDGSTRLFHEIQQYDGATGTYIAWVRTDLSPSVDTEIYMYYGNCDPSLTNPSNTSTWNSGYQAVLHLQESGNGTDNEYAGSTINNHPGTGGGLAGAGDPAGTPTRVAGKFGFAQDFDDAGTQDHIRLNAVNDATWTAVTVQAWVNPDDAEDDRLFGKSWGTATDNQTWLLRKNLDGDLGTRMRTDTNNEPGFDPGNGLTTGAWQLTVVTWDATDNQLRIYLNGTLAGTAALNGNTLYTTPGVDEPTIGNTTTLNRGFDGQIQEVRVSNVARSADWLATEFNNQNDPSSFYSVEPEEARFYWLGSASSDWGDPANWGGCQIPGMGESIRVPNQTFDPILDQNRTIADLIIENGASVDVNGFNLSLTGDLLNDGTFNQSNGTVTFTGSSGHAISGANSSTFNNLTISNTSGVDIATSTTVNGTITFTNGHLIIGDADLTIGGSGSLSGFGSSSYVVTNGTGELCQDAIGSTRTGNIIFPVGKVIGSYTPVTINNAGTGDNFCVQVCDGITDNGTCATGTAITTEVVDQTYFISEAIPGGSDVTLTLQWNAAEELASFDRTLCSIGHFNGSWGTVTDDGPAQGTNPYTRTATNVTNFSPFSLESASHTLPIGLHYFEAKVVDSFVELGWETLTELNNDFFTIERSKDGINFNWLGTVKGAGTSHESREYLLIDESPYLGLSYYRLTQTDFDGNSVQHLLVSVVVDDQEAPAIKIQPNPGRCQDIKVMLSGFTANVKTDVYIMDFKGQKGYVSEYVIKDTGAQELPLKELDLSAGLYILELKNNFESAKVKFFILE</sequence>
<reference evidence="5" key="1">
    <citation type="submission" date="2023-06" db="EMBL/GenBank/DDBJ databases">
        <title>Genomic of Agaribacillus aureum.</title>
        <authorList>
            <person name="Wang G."/>
        </authorList>
    </citation>
    <scope>NUCLEOTIDE SEQUENCE</scope>
    <source>
        <strain evidence="5">BMA12</strain>
    </source>
</reference>
<dbReference type="Proteomes" id="UP001172083">
    <property type="component" value="Unassembled WGS sequence"/>
</dbReference>
<dbReference type="EMBL" id="JAUJEB010000002">
    <property type="protein sequence ID" value="MDN5213093.1"/>
    <property type="molecule type" value="Genomic_DNA"/>
</dbReference>
<dbReference type="SMART" id="SM00560">
    <property type="entry name" value="LamGL"/>
    <property type="match status" value="1"/>
</dbReference>
<evidence type="ECO:0000259" key="4">
    <source>
        <dbReference type="SMART" id="SM00560"/>
    </source>
</evidence>
<dbReference type="Pfam" id="PF10102">
    <property type="entry name" value="DUF2341"/>
    <property type="match status" value="1"/>
</dbReference>
<keyword evidence="1 3" id="KW-0732">Signal</keyword>
<accession>A0ABT8L9Z7</accession>
<evidence type="ECO:0000313" key="6">
    <source>
        <dbReference type="Proteomes" id="UP001172083"/>
    </source>
</evidence>